<comment type="similarity">
    <text evidence="2 6">Belongs to the bacterial solute-binding protein 3 family.</text>
</comment>
<feature type="domain" description="Ionotropic glutamate receptor C-terminal" evidence="9">
    <location>
        <begin position="43"/>
        <end position="263"/>
    </location>
</feature>
<keyword evidence="11" id="KW-1185">Reference proteome</keyword>
<comment type="subcellular location">
    <subcellularLocation>
        <location evidence="1">Cell envelope</location>
    </subcellularLocation>
</comment>
<evidence type="ECO:0000259" key="9">
    <source>
        <dbReference type="SMART" id="SM00079"/>
    </source>
</evidence>
<evidence type="ECO:0000313" key="10">
    <source>
        <dbReference type="EMBL" id="MBY0098932.1"/>
    </source>
</evidence>
<dbReference type="SMART" id="SM00079">
    <property type="entry name" value="PBPe"/>
    <property type="match status" value="1"/>
</dbReference>
<dbReference type="SMART" id="SM00062">
    <property type="entry name" value="PBPb"/>
    <property type="match status" value="1"/>
</dbReference>
<feature type="signal peptide" evidence="7">
    <location>
        <begin position="1"/>
        <end position="25"/>
    </location>
</feature>
<evidence type="ECO:0000256" key="1">
    <source>
        <dbReference type="ARBA" id="ARBA00004196"/>
    </source>
</evidence>
<evidence type="ECO:0000256" key="3">
    <source>
        <dbReference type="ARBA" id="ARBA00022729"/>
    </source>
</evidence>
<evidence type="ECO:0000256" key="2">
    <source>
        <dbReference type="ARBA" id="ARBA00010333"/>
    </source>
</evidence>
<dbReference type="InterPro" id="IPR018313">
    <property type="entry name" value="SBP_3_CS"/>
</dbReference>
<dbReference type="EMBL" id="JACWFH010000030">
    <property type="protein sequence ID" value="MBY0098932.1"/>
    <property type="molecule type" value="Genomic_DNA"/>
</dbReference>
<dbReference type="PANTHER" id="PTHR35936:SF17">
    <property type="entry name" value="ARGININE-BINDING EXTRACELLULAR PROTEIN ARTP"/>
    <property type="match status" value="1"/>
</dbReference>
<feature type="domain" description="Solute-binding protein family 3/N-terminal" evidence="8">
    <location>
        <begin position="43"/>
        <end position="264"/>
    </location>
</feature>
<dbReference type="SUPFAM" id="SSF53850">
    <property type="entry name" value="Periplasmic binding protein-like II"/>
    <property type="match status" value="1"/>
</dbReference>
<dbReference type="InterPro" id="IPR001320">
    <property type="entry name" value="Iontro_rcpt_C"/>
</dbReference>
<protein>
    <submittedName>
        <fullName evidence="10">Basic amino acid ABC transporter substrate-binding protein</fullName>
    </submittedName>
</protein>
<dbReference type="RefSeq" id="WP_221875147.1">
    <property type="nucleotide sequence ID" value="NZ_JACWFH010000030.1"/>
</dbReference>
<dbReference type="Pfam" id="PF00497">
    <property type="entry name" value="SBP_bac_3"/>
    <property type="match status" value="1"/>
</dbReference>
<evidence type="ECO:0000259" key="8">
    <source>
        <dbReference type="SMART" id="SM00062"/>
    </source>
</evidence>
<evidence type="ECO:0000256" key="7">
    <source>
        <dbReference type="SAM" id="SignalP"/>
    </source>
</evidence>
<reference evidence="10 11" key="1">
    <citation type="submission" date="2020-07" db="EMBL/GenBank/DDBJ databases">
        <title>Fungal Genomes of the International Space Station.</title>
        <authorList>
            <person name="Seuylemezian A."/>
            <person name="Singh N.K."/>
            <person name="Wood J."/>
            <person name="Venkateswaran K."/>
        </authorList>
    </citation>
    <scope>NUCLEOTIDE SEQUENCE [LARGE SCALE GENOMIC DNA]</scope>
    <source>
        <strain evidence="10 11">PL-B2</strain>
    </source>
</reference>
<keyword evidence="3 7" id="KW-0732">Signal</keyword>
<feature type="chain" id="PRO_5045718754" evidence="7">
    <location>
        <begin position="26"/>
        <end position="275"/>
    </location>
</feature>
<proteinExistence type="inferred from homology"/>
<evidence type="ECO:0000256" key="5">
    <source>
        <dbReference type="ARBA" id="ARBA00023288"/>
    </source>
</evidence>
<dbReference type="Gene3D" id="3.40.190.10">
    <property type="entry name" value="Periplasmic binding protein-like II"/>
    <property type="match status" value="2"/>
</dbReference>
<evidence type="ECO:0000313" key="11">
    <source>
        <dbReference type="Proteomes" id="UP000769780"/>
    </source>
</evidence>
<name>A0ABS7K9J2_9BACI</name>
<comment type="caution">
    <text evidence="10">The sequence shown here is derived from an EMBL/GenBank/DDBJ whole genome shotgun (WGS) entry which is preliminary data.</text>
</comment>
<evidence type="ECO:0000256" key="6">
    <source>
        <dbReference type="RuleBase" id="RU003744"/>
    </source>
</evidence>
<dbReference type="Proteomes" id="UP000769780">
    <property type="component" value="Unassembled WGS sequence"/>
</dbReference>
<dbReference type="PROSITE" id="PS01039">
    <property type="entry name" value="SBP_BACTERIAL_3"/>
    <property type="match status" value="1"/>
</dbReference>
<accession>A0ABS7K9J2</accession>
<keyword evidence="5" id="KW-0449">Lipoprotein</keyword>
<gene>
    <name evidence="10" type="ORF">H0185_19385</name>
</gene>
<dbReference type="PANTHER" id="PTHR35936">
    <property type="entry name" value="MEMBRANE-BOUND LYTIC MUREIN TRANSGLYCOSYLASE F"/>
    <property type="match status" value="1"/>
</dbReference>
<dbReference type="PROSITE" id="PS51257">
    <property type="entry name" value="PROKAR_LIPOPROTEIN"/>
    <property type="match status" value="1"/>
</dbReference>
<dbReference type="CDD" id="cd13624">
    <property type="entry name" value="PBP2_Arg_Lys_His"/>
    <property type="match status" value="1"/>
</dbReference>
<organism evidence="10 11">
    <name type="scientific">Mesobacillus maritimus</name>
    <dbReference type="NCBI Taxonomy" id="1643336"/>
    <lineage>
        <taxon>Bacteria</taxon>
        <taxon>Bacillati</taxon>
        <taxon>Bacillota</taxon>
        <taxon>Bacilli</taxon>
        <taxon>Bacillales</taxon>
        <taxon>Bacillaceae</taxon>
        <taxon>Mesobacillus</taxon>
    </lineage>
</organism>
<sequence length="275" mass="30422">MKKSLFLLWSLVLTVVLFLSACGTADETSGEESKSNASEEKKTLRVVTNAAYAPMEYLDKGEVKGFDIDLIQAVAKEAGYEVKVEHLGWDPIFVETESKRADLAIAAITMNDDRKQTYDFSVPYFQSTNKILVPKDSDIKSAEDLKGKLVAVQNGTTGQAAMDALLGANHKDIKKFEDNNLAIMEMESGGAAAVVADNVVVEEYAKNNPDKDLTVIEDTSFDSEFYGILFPKGSELVEEFNTALNTVLDNGTYTKIYQEWFGIDPNIEILKEQQE</sequence>
<keyword evidence="4" id="KW-0564">Palmitate</keyword>
<evidence type="ECO:0000256" key="4">
    <source>
        <dbReference type="ARBA" id="ARBA00023139"/>
    </source>
</evidence>
<dbReference type="InterPro" id="IPR001638">
    <property type="entry name" value="Solute-binding_3/MltF_N"/>
</dbReference>